<evidence type="ECO:0000256" key="3">
    <source>
        <dbReference type="ARBA" id="ARBA00022692"/>
    </source>
</evidence>
<evidence type="ECO:0000313" key="8">
    <source>
        <dbReference type="Proteomes" id="UP001218895"/>
    </source>
</evidence>
<dbReference type="RefSeq" id="WP_278099984.1">
    <property type="nucleotide sequence ID" value="NZ_CP091092.1"/>
</dbReference>
<organism evidence="7 8">
    <name type="scientific">Methanomicrobium antiquum</name>
    <dbReference type="NCBI Taxonomy" id="487686"/>
    <lineage>
        <taxon>Archaea</taxon>
        <taxon>Methanobacteriati</taxon>
        <taxon>Methanobacteriota</taxon>
        <taxon>Stenosarchaea group</taxon>
        <taxon>Methanomicrobia</taxon>
        <taxon>Methanomicrobiales</taxon>
        <taxon>Methanomicrobiaceae</taxon>
        <taxon>Methanomicrobium</taxon>
    </lineage>
</organism>
<dbReference type="NCBIfam" id="TIGR00297">
    <property type="entry name" value="TIGR00297 family protein"/>
    <property type="match status" value="1"/>
</dbReference>
<evidence type="ECO:0000256" key="2">
    <source>
        <dbReference type="ARBA" id="ARBA00009012"/>
    </source>
</evidence>
<evidence type="ECO:0000256" key="1">
    <source>
        <dbReference type="ARBA" id="ARBA00004141"/>
    </source>
</evidence>
<protein>
    <submittedName>
        <fullName evidence="7">TIGR00297 family protein</fullName>
    </submittedName>
</protein>
<evidence type="ECO:0000256" key="6">
    <source>
        <dbReference type="SAM" id="Phobius"/>
    </source>
</evidence>
<dbReference type="Proteomes" id="UP001218895">
    <property type="component" value="Chromosome"/>
</dbReference>
<keyword evidence="4 6" id="KW-1133">Transmembrane helix</keyword>
<feature type="transmembrane region" description="Helical" evidence="6">
    <location>
        <begin position="93"/>
        <end position="112"/>
    </location>
</feature>
<proteinExistence type="inferred from homology"/>
<feature type="transmembrane region" description="Helical" evidence="6">
    <location>
        <begin position="28"/>
        <end position="44"/>
    </location>
</feature>
<feature type="transmembrane region" description="Helical" evidence="6">
    <location>
        <begin position="346"/>
        <end position="366"/>
    </location>
</feature>
<gene>
    <name evidence="7" type="ORF">L1994_01765</name>
</gene>
<feature type="transmembrane region" description="Helical" evidence="6">
    <location>
        <begin position="378"/>
        <end position="396"/>
    </location>
</feature>
<keyword evidence="5 6" id="KW-0472">Membrane</keyword>
<name>A0AAF0FWB8_9EURY</name>
<evidence type="ECO:0000256" key="5">
    <source>
        <dbReference type="ARBA" id="ARBA00023136"/>
    </source>
</evidence>
<evidence type="ECO:0000313" key="7">
    <source>
        <dbReference type="EMBL" id="WFN37145.1"/>
    </source>
</evidence>
<dbReference type="PANTHER" id="PTHR13353">
    <property type="entry name" value="TRANSMEMBRANE PROTEIN 19"/>
    <property type="match status" value="1"/>
</dbReference>
<comment type="subcellular location">
    <subcellularLocation>
        <location evidence="1">Membrane</location>
        <topology evidence="1">Multi-pass membrane protein</topology>
    </subcellularLocation>
</comment>
<dbReference type="KEGG" id="manq:L1994_01765"/>
<keyword evidence="3 6" id="KW-0812">Transmembrane</keyword>
<feature type="transmembrane region" description="Helical" evidence="6">
    <location>
        <begin position="193"/>
        <end position="226"/>
    </location>
</feature>
<keyword evidence="8" id="KW-1185">Reference proteome</keyword>
<dbReference type="GO" id="GO:0016020">
    <property type="term" value="C:membrane"/>
    <property type="evidence" value="ECO:0007669"/>
    <property type="project" value="UniProtKB-SubCell"/>
</dbReference>
<dbReference type="EMBL" id="CP091092">
    <property type="protein sequence ID" value="WFN37145.1"/>
    <property type="molecule type" value="Genomic_DNA"/>
</dbReference>
<feature type="transmembrane region" description="Helical" evidence="6">
    <location>
        <begin position="247"/>
        <end position="268"/>
    </location>
</feature>
<feature type="transmembrane region" description="Helical" evidence="6">
    <location>
        <begin position="6"/>
        <end position="23"/>
    </location>
</feature>
<sequence length="397" mass="42960">MIFRRDMWIVLAISVAAVIISPYIQPPWLLAVITILISALFYAIRDAKYPAIGMSIVAILYGAGLVSLMVFLGTITIVMMGEAASRIMADNKYRIYVHILVASVSSVIVMLYLNYTNILIPLTGLIVALMLKSVLKKREDSIMLECIGASMTMYLFEDISYTANTNLIILAIIISFAFGILSYKMKAADMSGLFSAALMGILIIVFSDITWFFVMLAFFILGSGFTKFKYEKKKREGVAESRGGVRGFLNVFANGLVSLCAAILFGIYQDPLFSAMFIGSISSAMADTTASELGMLGKTPRLITTFKKVPKGTDGGVTLFGEAAATISAFILCMVAYALGVVTFEIALFGVLAGFVGTNVDSFIGATLERKGLIHNTGTNFLCTLSGGIFAMLLYIL</sequence>
<feature type="transmembrane region" description="Helical" evidence="6">
    <location>
        <begin position="56"/>
        <end position="81"/>
    </location>
</feature>
<evidence type="ECO:0000256" key="4">
    <source>
        <dbReference type="ARBA" id="ARBA00022989"/>
    </source>
</evidence>
<dbReference type="PANTHER" id="PTHR13353:SF5">
    <property type="entry name" value="TRANSMEMBRANE PROTEIN 19"/>
    <property type="match status" value="1"/>
</dbReference>
<dbReference type="InterPro" id="IPR002794">
    <property type="entry name" value="DUF92_TMEM19"/>
</dbReference>
<dbReference type="Pfam" id="PF01940">
    <property type="entry name" value="DUF92"/>
    <property type="match status" value="1"/>
</dbReference>
<comment type="similarity">
    <text evidence="2">Belongs to the TMEM19 family.</text>
</comment>
<accession>A0AAF0FWB8</accession>
<dbReference type="AlphaFoldDB" id="A0AAF0FWB8"/>
<feature type="transmembrane region" description="Helical" evidence="6">
    <location>
        <begin position="161"/>
        <end position="181"/>
    </location>
</feature>
<dbReference type="GeneID" id="79949082"/>
<feature type="transmembrane region" description="Helical" evidence="6">
    <location>
        <begin position="317"/>
        <end position="340"/>
    </location>
</feature>
<reference evidence="7" key="1">
    <citation type="submission" date="2022-01" db="EMBL/GenBank/DDBJ databases">
        <title>Complete genome of Methanomicrobium antiquum DSM 21220.</title>
        <authorList>
            <person name="Chen S.-C."/>
            <person name="You Y.-T."/>
            <person name="Zhou Y.-Z."/>
            <person name="Lai M.-C."/>
        </authorList>
    </citation>
    <scope>NUCLEOTIDE SEQUENCE</scope>
    <source>
        <strain evidence="7">DSM 21220</strain>
    </source>
</reference>